<dbReference type="Pfam" id="PF00850">
    <property type="entry name" value="Hist_deacetyl"/>
    <property type="match status" value="1"/>
</dbReference>
<name>A0ABY1WUV7_9GAMM</name>
<dbReference type="InterPro" id="IPR037138">
    <property type="entry name" value="His_deacetylse_dom_sf"/>
</dbReference>
<reference evidence="4" key="1">
    <citation type="submission" date="2019-02" db="EMBL/GenBank/DDBJ databases">
        <title>Draft genome sequence of Muricauda sp. 176CP4-71.</title>
        <authorList>
            <person name="Park J.-S."/>
        </authorList>
    </citation>
    <scope>NUCLEOTIDE SEQUENCE [LARGE SCALE GENOMIC DNA]</scope>
    <source>
        <strain evidence="4">176GS2-150</strain>
    </source>
</reference>
<comment type="caution">
    <text evidence="3">The sequence shown here is derived from an EMBL/GenBank/DDBJ whole genome shotgun (WGS) entry which is preliminary data.</text>
</comment>
<dbReference type="InterPro" id="IPR023696">
    <property type="entry name" value="Ureohydrolase_dom_sf"/>
</dbReference>
<protein>
    <submittedName>
        <fullName evidence="3">Histone deacetylase</fullName>
    </submittedName>
</protein>
<evidence type="ECO:0000256" key="1">
    <source>
        <dbReference type="ARBA" id="ARBA00022801"/>
    </source>
</evidence>
<dbReference type="PANTHER" id="PTHR10625">
    <property type="entry name" value="HISTONE DEACETYLASE HDAC1-RELATED"/>
    <property type="match status" value="1"/>
</dbReference>
<dbReference type="InterPro" id="IPR044150">
    <property type="entry name" value="HDAC_classIV"/>
</dbReference>
<gene>
    <name evidence="3" type="ORF">EXY25_04700</name>
</gene>
<organism evidence="3 4">
    <name type="scientific">Corallincola spongiicola</name>
    <dbReference type="NCBI Taxonomy" id="2520508"/>
    <lineage>
        <taxon>Bacteria</taxon>
        <taxon>Pseudomonadati</taxon>
        <taxon>Pseudomonadota</taxon>
        <taxon>Gammaproteobacteria</taxon>
        <taxon>Alteromonadales</taxon>
        <taxon>Psychromonadaceae</taxon>
        <taxon>Corallincola</taxon>
    </lineage>
</organism>
<dbReference type="EMBL" id="SHLY01000001">
    <property type="protein sequence ID" value="TAA48524.1"/>
    <property type="molecule type" value="Genomic_DNA"/>
</dbReference>
<sequence length="315" mass="35094">MATPHIVYSDQLDISLGGLEKLHPFDGRKFSKAWEQITSILGDKLDGFCHLVTSPVTDKSLSTFHTDFYLSLVADKRYLAQVVEIPIVRWLPSSWVMGGIVKPMRYATQATILATELALEDGFAISLAGGFHHASKENGEGFCAFSDIPVAVNLLTQRGKLNDGSRIAIVDLDAHQGNGFEHAFYEDERVRFFDMYNCDIYPKDRFAEKRIDYPVKLASKTADAEYLSQLKEHLAIFIERFGPFDLIYYNAGTDILAGDKLGQLSVSFDGILERDAFVLDICQKASKSTVMVTSGGYSADSYKLIAQSVINQFEL</sequence>
<keyword evidence="4" id="KW-1185">Reference proteome</keyword>
<evidence type="ECO:0000259" key="2">
    <source>
        <dbReference type="Pfam" id="PF00850"/>
    </source>
</evidence>
<dbReference type="Gene3D" id="3.40.800.20">
    <property type="entry name" value="Histone deacetylase domain"/>
    <property type="match status" value="1"/>
</dbReference>
<dbReference type="CDD" id="cd09993">
    <property type="entry name" value="HDAC_classIV"/>
    <property type="match status" value="1"/>
</dbReference>
<feature type="domain" description="Histone deacetylase" evidence="2">
    <location>
        <begin position="23"/>
        <end position="312"/>
    </location>
</feature>
<evidence type="ECO:0000313" key="4">
    <source>
        <dbReference type="Proteomes" id="UP000292544"/>
    </source>
</evidence>
<keyword evidence="1" id="KW-0378">Hydrolase</keyword>
<dbReference type="PANTHER" id="PTHR10625:SF23">
    <property type="entry name" value="HISTONE DEACETYLASE 11"/>
    <property type="match status" value="1"/>
</dbReference>
<dbReference type="RefSeq" id="WP_130565887.1">
    <property type="nucleotide sequence ID" value="NZ_SHLY01000001.1"/>
</dbReference>
<evidence type="ECO:0000313" key="3">
    <source>
        <dbReference type="EMBL" id="TAA48524.1"/>
    </source>
</evidence>
<dbReference type="InterPro" id="IPR023801">
    <property type="entry name" value="His_deacetylse_dom"/>
</dbReference>
<dbReference type="SUPFAM" id="SSF52768">
    <property type="entry name" value="Arginase/deacetylase"/>
    <property type="match status" value="1"/>
</dbReference>
<accession>A0ABY1WUV7</accession>
<dbReference type="Proteomes" id="UP000292544">
    <property type="component" value="Unassembled WGS sequence"/>
</dbReference>
<proteinExistence type="predicted"/>